<sequence length="567" mass="64685">MNALPDSALDMLDWTWEQYKPYADALLEQEVTDETVEQWLADWSAFGRLLYETYNRLYVALTVDTTDEAVEARFNRFIEDVMPEMQVVTDQLNRKLLESGLEPEALEVPLRGIRAQVEIFREANIPLFVEEQKLGNEYDKIAGAQTIEWEGEEKTLAQMAPVFMSTDREKREKAFRAIVARRLEDREKLNELWTKLFKLRQQVAANAGFDNFLEYQWKALGRFDYTPEDARRLQQSILDVVVPAVERINERRRKRMGLDVLKQWDLDVDPQGREALTPFKKGDELAAGAATIFNQVDPELGAYFQEMRDGGLLDLDNRKGKAPGGYCTTYSHIKKPFIFMNAVGIHDDVQTMLHEAGHAFHAFEAAHLPYMQQDDPPMEFAEVASMSMELLAAPYLTKDNGGFYSEEEAARARVEHLESNLVFWPYMAIVDAFQHWVYTSGDAAMDPANCDAKWTELWHQYKRGVDYTGLEDWVATGWQRKLHIYQLPFYYIEYGLAQLGATQVWGNSLKDQAAALNEYRQALSLGGTATLPDLFTAAGAKLAFDAETLGEAVALTEKTLAELDPEA</sequence>
<evidence type="ECO:0000256" key="2">
    <source>
        <dbReference type="ARBA" id="ARBA00022723"/>
    </source>
</evidence>
<evidence type="ECO:0000313" key="8">
    <source>
        <dbReference type="EMBL" id="QPC84322.1"/>
    </source>
</evidence>
<dbReference type="EMBL" id="CP062983">
    <property type="protein sequence ID" value="QPC84322.1"/>
    <property type="molecule type" value="Genomic_DNA"/>
</dbReference>
<keyword evidence="4 6" id="KW-0862">Zinc</keyword>
<protein>
    <submittedName>
        <fullName evidence="8">M3 family oligoendopeptidase</fullName>
    </submittedName>
</protein>
<evidence type="ECO:0000256" key="6">
    <source>
        <dbReference type="RuleBase" id="RU003435"/>
    </source>
</evidence>
<comment type="similarity">
    <text evidence="6">Belongs to the peptidase M3 family.</text>
</comment>
<feature type="domain" description="Peptidase M3A/M3B catalytic" evidence="7">
    <location>
        <begin position="165"/>
        <end position="546"/>
    </location>
</feature>
<comment type="cofactor">
    <cofactor evidence="6">
        <name>Zn(2+)</name>
        <dbReference type="ChEBI" id="CHEBI:29105"/>
    </cofactor>
    <text evidence="6">Binds 1 zinc ion.</text>
</comment>
<dbReference type="GO" id="GO:0006518">
    <property type="term" value="P:peptide metabolic process"/>
    <property type="evidence" value="ECO:0007669"/>
    <property type="project" value="TreeGrafter"/>
</dbReference>
<evidence type="ECO:0000256" key="4">
    <source>
        <dbReference type="ARBA" id="ARBA00022833"/>
    </source>
</evidence>
<dbReference type="RefSeq" id="WP_195172385.1">
    <property type="nucleotide sequence ID" value="NZ_CP062983.1"/>
</dbReference>
<keyword evidence="5 6" id="KW-0482">Metalloprotease</keyword>
<evidence type="ECO:0000256" key="1">
    <source>
        <dbReference type="ARBA" id="ARBA00022670"/>
    </source>
</evidence>
<dbReference type="InterPro" id="IPR001567">
    <property type="entry name" value="Pept_M3A_M3B_dom"/>
</dbReference>
<dbReference type="SUPFAM" id="SSF55486">
    <property type="entry name" value="Metalloproteases ('zincins'), catalytic domain"/>
    <property type="match status" value="1"/>
</dbReference>
<dbReference type="GO" id="GO:0046872">
    <property type="term" value="F:metal ion binding"/>
    <property type="evidence" value="ECO:0007669"/>
    <property type="project" value="UniProtKB-UniRule"/>
</dbReference>
<dbReference type="Proteomes" id="UP000594468">
    <property type="component" value="Chromosome"/>
</dbReference>
<dbReference type="CDD" id="cd09606">
    <property type="entry name" value="M3B_PepF"/>
    <property type="match status" value="1"/>
</dbReference>
<accession>A0A7S8EC91</accession>
<dbReference type="Gene3D" id="1.10.1370.30">
    <property type="match status" value="1"/>
</dbReference>
<gene>
    <name evidence="8" type="ORF">G4Y79_08095</name>
</gene>
<keyword evidence="1 6" id="KW-0645">Protease</keyword>
<dbReference type="KEGG" id="pmet:G4Y79_08095"/>
<dbReference type="InterPro" id="IPR045090">
    <property type="entry name" value="Pept_M3A_M3B"/>
</dbReference>
<dbReference type="PANTHER" id="PTHR11804">
    <property type="entry name" value="PROTEASE M3 THIMET OLIGOPEPTIDASE-RELATED"/>
    <property type="match status" value="1"/>
</dbReference>
<organism evidence="8 9">
    <name type="scientific">Phototrophicus methaneseepsis</name>
    <dbReference type="NCBI Taxonomy" id="2710758"/>
    <lineage>
        <taxon>Bacteria</taxon>
        <taxon>Bacillati</taxon>
        <taxon>Chloroflexota</taxon>
        <taxon>Candidatus Thermofontia</taxon>
        <taxon>Phototrophicales</taxon>
        <taxon>Phototrophicaceae</taxon>
        <taxon>Phototrophicus</taxon>
    </lineage>
</organism>
<keyword evidence="2 6" id="KW-0479">Metal-binding</keyword>
<evidence type="ECO:0000259" key="7">
    <source>
        <dbReference type="Pfam" id="PF01432"/>
    </source>
</evidence>
<dbReference type="AlphaFoldDB" id="A0A7S8EC91"/>
<evidence type="ECO:0000313" key="9">
    <source>
        <dbReference type="Proteomes" id="UP000594468"/>
    </source>
</evidence>
<proteinExistence type="inferred from homology"/>
<dbReference type="GO" id="GO:0004222">
    <property type="term" value="F:metalloendopeptidase activity"/>
    <property type="evidence" value="ECO:0007669"/>
    <property type="project" value="InterPro"/>
</dbReference>
<reference evidence="8 9" key="1">
    <citation type="submission" date="2020-02" db="EMBL/GenBank/DDBJ databases">
        <authorList>
            <person name="Zheng R.K."/>
            <person name="Sun C.M."/>
        </authorList>
    </citation>
    <scope>NUCLEOTIDE SEQUENCE [LARGE SCALE GENOMIC DNA]</scope>
    <source>
        <strain evidence="9">rifampicinis</strain>
    </source>
</reference>
<keyword evidence="3 6" id="KW-0378">Hydrolase</keyword>
<keyword evidence="9" id="KW-1185">Reference proteome</keyword>
<dbReference type="NCBIfam" id="TIGR02289">
    <property type="entry name" value="M3_not_pepF"/>
    <property type="match status" value="1"/>
</dbReference>
<dbReference type="GO" id="GO:0006508">
    <property type="term" value="P:proteolysis"/>
    <property type="evidence" value="ECO:0007669"/>
    <property type="project" value="UniProtKB-KW"/>
</dbReference>
<name>A0A7S8EC91_9CHLR</name>
<dbReference type="InterPro" id="IPR011976">
    <property type="entry name" value="Pept_M3B_oligopep-rel"/>
</dbReference>
<dbReference type="PANTHER" id="PTHR11804:SF48">
    <property type="entry name" value="PUTATIVE-RELATED"/>
    <property type="match status" value="1"/>
</dbReference>
<evidence type="ECO:0000256" key="5">
    <source>
        <dbReference type="ARBA" id="ARBA00023049"/>
    </source>
</evidence>
<dbReference type="Pfam" id="PF01432">
    <property type="entry name" value="Peptidase_M3"/>
    <property type="match status" value="1"/>
</dbReference>
<evidence type="ECO:0000256" key="3">
    <source>
        <dbReference type="ARBA" id="ARBA00022801"/>
    </source>
</evidence>